<dbReference type="Gene3D" id="3.30.70.20">
    <property type="match status" value="1"/>
</dbReference>
<dbReference type="GO" id="GO:0051539">
    <property type="term" value="F:4 iron, 4 sulfur cluster binding"/>
    <property type="evidence" value="ECO:0007669"/>
    <property type="project" value="UniProtKB-UniRule"/>
</dbReference>
<comment type="catalytic activity">
    <reaction evidence="13 14">
        <text>indole-3-pyruvate + 2 oxidized [2Fe-2S]-[ferredoxin] + CoA = (indol-3-yl)acetyl-CoA + 2 reduced [2Fe-2S]-[ferredoxin] + CO2 + H(+)</text>
        <dbReference type="Rhea" id="RHEA:12645"/>
        <dbReference type="Rhea" id="RHEA-COMP:10000"/>
        <dbReference type="Rhea" id="RHEA-COMP:10001"/>
        <dbReference type="ChEBI" id="CHEBI:15378"/>
        <dbReference type="ChEBI" id="CHEBI:16526"/>
        <dbReference type="ChEBI" id="CHEBI:17640"/>
        <dbReference type="ChEBI" id="CHEBI:33737"/>
        <dbReference type="ChEBI" id="CHEBI:33738"/>
        <dbReference type="ChEBI" id="CHEBI:57271"/>
        <dbReference type="ChEBI" id="CHEBI:57287"/>
        <dbReference type="EC" id="1.2.7.8"/>
    </reaction>
</comment>
<dbReference type="SUPFAM" id="SSF52922">
    <property type="entry name" value="TK C-terminal domain-like"/>
    <property type="match status" value="1"/>
</dbReference>
<keyword evidence="7 14" id="KW-0479">Metal-binding</keyword>
<evidence type="ECO:0000313" key="17">
    <source>
        <dbReference type="EMBL" id="QGP91531.1"/>
    </source>
</evidence>
<dbReference type="InterPro" id="IPR017896">
    <property type="entry name" value="4Fe4S_Fe-S-bd"/>
</dbReference>
<organism evidence="17 18">
    <name type="scientific">Neomoorella glycerini</name>
    <dbReference type="NCBI Taxonomy" id="55779"/>
    <lineage>
        <taxon>Bacteria</taxon>
        <taxon>Bacillati</taxon>
        <taxon>Bacillota</taxon>
        <taxon>Clostridia</taxon>
        <taxon>Neomoorellales</taxon>
        <taxon>Neomoorellaceae</taxon>
        <taxon>Neomoorella</taxon>
    </lineage>
</organism>
<keyword evidence="11 14" id="KW-0411">Iron-sulfur</keyword>
<dbReference type="GO" id="GO:0030976">
    <property type="term" value="F:thiamine pyrophosphate binding"/>
    <property type="evidence" value="ECO:0007669"/>
    <property type="project" value="InterPro"/>
</dbReference>
<dbReference type="PANTHER" id="PTHR43710">
    <property type="entry name" value="2-HYDROXYACYL-COA LYASE"/>
    <property type="match status" value="1"/>
</dbReference>
<dbReference type="PANTHER" id="PTHR43710:SF5">
    <property type="entry name" value="INDOLEPYRUVATE FERREDOXIN OXIDOREDUCTASE ALPHA SUBUNIT"/>
    <property type="match status" value="1"/>
</dbReference>
<feature type="domain" description="4Fe-4S ferredoxin-type" evidence="16">
    <location>
        <begin position="589"/>
        <end position="610"/>
    </location>
</feature>
<dbReference type="InterPro" id="IPR009014">
    <property type="entry name" value="Transketo_C/PFOR_II"/>
</dbReference>
<evidence type="ECO:0000256" key="1">
    <source>
        <dbReference type="ARBA" id="ARBA00002995"/>
    </source>
</evidence>
<evidence type="ECO:0000313" key="18">
    <source>
        <dbReference type="Proteomes" id="UP000425916"/>
    </source>
</evidence>
<dbReference type="Pfam" id="PF02775">
    <property type="entry name" value="TPP_enzyme_C"/>
    <property type="match status" value="1"/>
</dbReference>
<dbReference type="GO" id="GO:0046872">
    <property type="term" value="F:metal ion binding"/>
    <property type="evidence" value="ECO:0007669"/>
    <property type="project" value="UniProtKB-UniRule"/>
</dbReference>
<dbReference type="GO" id="GO:0043805">
    <property type="term" value="F:indolepyruvate ferredoxin oxidoreductase activity"/>
    <property type="evidence" value="ECO:0007669"/>
    <property type="project" value="UniProtKB-UniRule"/>
</dbReference>
<dbReference type="Gene3D" id="3.40.50.970">
    <property type="match status" value="2"/>
</dbReference>
<evidence type="ECO:0000256" key="3">
    <source>
        <dbReference type="ARBA" id="ARBA00012812"/>
    </source>
</evidence>
<protein>
    <recommendedName>
        <fullName evidence="4 14">Indolepyruvate oxidoreductase subunit IorA</fullName>
        <shortName evidence="14">IOR</shortName>
        <ecNumber evidence="3 14">1.2.7.8</ecNumber>
    </recommendedName>
    <alternativeName>
        <fullName evidence="12 14">Indolepyruvate ferredoxin oxidoreductase subunit alpha</fullName>
    </alternativeName>
</protein>
<dbReference type="EC" id="1.2.7.8" evidence="3 14"/>
<dbReference type="InterPro" id="IPR017900">
    <property type="entry name" value="4Fe4S_Fe_S_CS"/>
</dbReference>
<keyword evidence="9 14" id="KW-0560">Oxidoreductase</keyword>
<name>A0A6I5ZPS6_9FIRM</name>
<dbReference type="CDD" id="cd07034">
    <property type="entry name" value="TPP_PYR_PFOR_IOR-alpha_like"/>
    <property type="match status" value="1"/>
</dbReference>
<feature type="domain" description="4Fe-4S ferredoxin-type" evidence="16">
    <location>
        <begin position="617"/>
        <end position="646"/>
    </location>
</feature>
<evidence type="ECO:0000256" key="11">
    <source>
        <dbReference type="ARBA" id="ARBA00023014"/>
    </source>
</evidence>
<evidence type="ECO:0000256" key="14">
    <source>
        <dbReference type="PIRNR" id="PIRNR006439"/>
    </source>
</evidence>
<feature type="binding site" evidence="15">
    <location>
        <position position="609"/>
    </location>
    <ligand>
        <name>[4Fe-4S] cluster</name>
        <dbReference type="ChEBI" id="CHEBI:49883"/>
        <label>2</label>
    </ligand>
</feature>
<dbReference type="Pfam" id="PF00037">
    <property type="entry name" value="Fer4"/>
    <property type="match status" value="1"/>
</dbReference>
<dbReference type="Pfam" id="PF01855">
    <property type="entry name" value="POR_N"/>
    <property type="match status" value="1"/>
</dbReference>
<feature type="binding site" evidence="15">
    <location>
        <position position="629"/>
    </location>
    <ligand>
        <name>[4Fe-4S] cluster</name>
        <dbReference type="ChEBI" id="CHEBI:49883"/>
        <label>2</label>
    </ligand>
</feature>
<accession>A0A6I5ZPS6</accession>
<dbReference type="InterPro" id="IPR002880">
    <property type="entry name" value="Pyrv_Fd/Flavodoxin_OxRdtase_N"/>
</dbReference>
<feature type="binding site" evidence="15">
    <location>
        <position position="601"/>
    </location>
    <ligand>
        <name>[4Fe-4S] cluster</name>
        <dbReference type="ChEBI" id="CHEBI:49883"/>
        <label>1</label>
    </ligand>
</feature>
<keyword evidence="5 14" id="KW-0813">Transport</keyword>
<feature type="binding site" evidence="15">
    <location>
        <position position="626"/>
    </location>
    <ligand>
        <name>[4Fe-4S] cluster</name>
        <dbReference type="ChEBI" id="CHEBI:49883"/>
        <label>2</label>
    </ligand>
</feature>
<evidence type="ECO:0000256" key="15">
    <source>
        <dbReference type="PIRSR" id="PIRSR006439-50"/>
    </source>
</evidence>
<dbReference type="InterPro" id="IPR011766">
    <property type="entry name" value="TPP_enzyme_TPP-bd"/>
</dbReference>
<evidence type="ECO:0000256" key="13">
    <source>
        <dbReference type="ARBA" id="ARBA00048332"/>
    </source>
</evidence>
<keyword evidence="8 14" id="KW-0249">Electron transport</keyword>
<dbReference type="SUPFAM" id="SSF52518">
    <property type="entry name" value="Thiamin diphosphate-binding fold (THDP-binding)"/>
    <property type="match status" value="2"/>
</dbReference>
<evidence type="ECO:0000259" key="16">
    <source>
        <dbReference type="PROSITE" id="PS51379"/>
    </source>
</evidence>
<dbReference type="InterPro" id="IPR045025">
    <property type="entry name" value="HACL1-like"/>
</dbReference>
<keyword evidence="10 14" id="KW-0408">Iron</keyword>
<sequence length="649" mass="68660">MRELLIGNHALARGAWEAGVRVAAAYPGTPSTEIIEALARYPEVYAEWAPNEKVALEVAIGAAIGGARSLAAMKHVGVNVAADPLMTLAYTGVNAGLVLVSADDPGLFSSQNEQDNRFYARLAQIPCLEPADSQEVKDMTMLAFSLSEEFDTPVMLRLTTRIAHSYSLVELGQRREVPLKDYVKQPAKYVMLPAFGKVRHRVVEERRLKLAAYAETTPLNRVEWADRRAGVITAGISYQYVKEALPGVSILKLGLTYPFPEKLIRDFVRAVETCYVVEELEPFLEDQIRALGLPVTGKELVPRVDELSSLIVARTVGARVAAVAPELVCPDLAAVALPAMTAAGNPAAGSTVLAPGEAEGVREQGTATAAAGEEVAAASGQGGAAAPAATLTGFPAAADLPGRPPLMCPGCPHRGVFYVLKKLGLVVAGDIGCYTLGATPPLQAMDTCICMGASLGVAMGLEKARGPEFARRVVAVIGDSTFLHSGMTGLLDMVYNGSNGTLIILDNGTTAMTGHQDHPGTGYTAAQRPAPKADLKQIARALGVQRVQVVDSYDLEAVEKAIREETAAAGPSVIIARRPCALLNKEKEAVYIVDKGNCLGCRYCLELGCPALSFKEQQAVIDPVQCNGCGLCTQICPGEAIRKAGEEDE</sequence>
<comment type="cofactor">
    <cofactor evidence="14 15">
        <name>[4Fe-4S] cluster</name>
        <dbReference type="ChEBI" id="CHEBI:49883"/>
    </cofactor>
    <text evidence="14 15">Binds 2 [4Fe-4S] clusters. In this family the first cluster has a non-standard and varying [4Fe-4S] binding motif CX(2)CX(2)CX(4-5)CP.</text>
</comment>
<evidence type="ECO:0000256" key="4">
    <source>
        <dbReference type="ARBA" id="ARBA00017710"/>
    </source>
</evidence>
<dbReference type="PROSITE" id="PS51379">
    <property type="entry name" value="4FE4S_FER_2"/>
    <property type="match status" value="2"/>
</dbReference>
<dbReference type="CDD" id="cd02008">
    <property type="entry name" value="TPP_IOR_alpha"/>
    <property type="match status" value="1"/>
</dbReference>
<evidence type="ECO:0000256" key="2">
    <source>
        <dbReference type="ARBA" id="ARBA00011238"/>
    </source>
</evidence>
<reference evidence="17 18" key="1">
    <citation type="submission" date="2019-11" db="EMBL/GenBank/DDBJ databases">
        <title>Genome sequence of Moorella glycerini DSM11254.</title>
        <authorList>
            <person name="Poehlein A."/>
            <person name="Boeer T."/>
            <person name="Daniel R."/>
        </authorList>
    </citation>
    <scope>NUCLEOTIDE SEQUENCE [LARGE SCALE GENOMIC DNA]</scope>
    <source>
        <strain evidence="17 18">DSM 11254</strain>
    </source>
</reference>
<dbReference type="Proteomes" id="UP000425916">
    <property type="component" value="Chromosome"/>
</dbReference>
<comment type="subunit">
    <text evidence="2">Heterodimer of the IorA and IorB subunits.</text>
</comment>
<evidence type="ECO:0000256" key="12">
    <source>
        <dbReference type="ARBA" id="ARBA00030514"/>
    </source>
</evidence>
<feature type="binding site" evidence="15">
    <location>
        <position position="632"/>
    </location>
    <ligand>
        <name>[4Fe-4S] cluster</name>
        <dbReference type="ChEBI" id="CHEBI:49883"/>
        <label>2</label>
    </ligand>
</feature>
<evidence type="ECO:0000256" key="9">
    <source>
        <dbReference type="ARBA" id="ARBA00023002"/>
    </source>
</evidence>
<dbReference type="AlphaFoldDB" id="A0A6I5ZPS6"/>
<evidence type="ECO:0000256" key="10">
    <source>
        <dbReference type="ARBA" id="ARBA00023004"/>
    </source>
</evidence>
<dbReference type="InterPro" id="IPR017721">
    <property type="entry name" value="IorA"/>
</dbReference>
<dbReference type="EMBL" id="CP046244">
    <property type="protein sequence ID" value="QGP91531.1"/>
    <property type="molecule type" value="Genomic_DNA"/>
</dbReference>
<proteinExistence type="predicted"/>
<feature type="binding site" evidence="15">
    <location>
        <position position="604"/>
    </location>
    <ligand>
        <name>[4Fe-4S] cluster</name>
        <dbReference type="ChEBI" id="CHEBI:49883"/>
        <label>1</label>
    </ligand>
</feature>
<dbReference type="RefSeq" id="WP_170290916.1">
    <property type="nucleotide sequence ID" value="NZ_CP046244.1"/>
</dbReference>
<dbReference type="InterPro" id="IPR029061">
    <property type="entry name" value="THDP-binding"/>
</dbReference>
<comment type="function">
    <text evidence="1 14">Catalyzes the ferredoxin-dependent oxidative decarboxylation of arylpyruvates.</text>
</comment>
<feature type="binding site" evidence="15">
    <location>
        <position position="598"/>
    </location>
    <ligand>
        <name>[4Fe-4S] cluster</name>
        <dbReference type="ChEBI" id="CHEBI:49883"/>
        <label>1</label>
    </ligand>
</feature>
<evidence type="ECO:0000256" key="8">
    <source>
        <dbReference type="ARBA" id="ARBA00022982"/>
    </source>
</evidence>
<keyword evidence="6 14" id="KW-0004">4Fe-4S</keyword>
<evidence type="ECO:0000256" key="5">
    <source>
        <dbReference type="ARBA" id="ARBA00022448"/>
    </source>
</evidence>
<feature type="binding site" evidence="15">
    <location>
        <position position="636"/>
    </location>
    <ligand>
        <name>[4Fe-4S] cluster</name>
        <dbReference type="ChEBI" id="CHEBI:49883"/>
        <label>1</label>
    </ligand>
</feature>
<evidence type="ECO:0000256" key="6">
    <source>
        <dbReference type="ARBA" id="ARBA00022485"/>
    </source>
</evidence>
<gene>
    <name evidence="17" type="ORF">MGLY_08660</name>
</gene>
<dbReference type="PIRSF" id="PIRSF006439">
    <property type="entry name" value="Indolepyruvate_ferr_oxidored"/>
    <property type="match status" value="1"/>
</dbReference>
<evidence type="ECO:0000256" key="7">
    <source>
        <dbReference type="ARBA" id="ARBA00022723"/>
    </source>
</evidence>
<dbReference type="FunFam" id="3.40.50.970:FF:000039">
    <property type="entry name" value="Indolepyruvate oxidoreductase subunit IorA"/>
    <property type="match status" value="1"/>
</dbReference>
<dbReference type="PROSITE" id="PS00198">
    <property type="entry name" value="4FE4S_FER_1"/>
    <property type="match status" value="1"/>
</dbReference>
<keyword evidence="18" id="KW-1185">Reference proteome</keyword>